<dbReference type="EMBL" id="BPPX01000011">
    <property type="protein sequence ID" value="GJC83236.1"/>
    <property type="molecule type" value="Genomic_DNA"/>
</dbReference>
<accession>A0AA37GLH6</accession>
<dbReference type="AlphaFoldDB" id="A0AA37GLH6"/>
<proteinExistence type="predicted"/>
<reference evidence="1 2" key="1">
    <citation type="submission" date="2021-07" db="EMBL/GenBank/DDBJ databases">
        <title>Genome data of Colletotrichum spaethianum.</title>
        <authorList>
            <person name="Utami Y.D."/>
            <person name="Hiruma K."/>
        </authorList>
    </citation>
    <scope>NUCLEOTIDE SEQUENCE [LARGE SCALE GENOMIC DNA]</scope>
    <source>
        <strain evidence="1 2">MAFF 242679</strain>
    </source>
</reference>
<gene>
    <name evidence="1" type="ORF">ColLi_06074</name>
</gene>
<name>A0AA37GLH6_9PEZI</name>
<sequence>MPFRESGDDCCRDPAGLDVRHAALNTAVGQEDPGNPVELVANFDGHWQELPFTDGDGAGEREPVGG</sequence>
<keyword evidence="2" id="KW-1185">Reference proteome</keyword>
<dbReference type="Proteomes" id="UP001055172">
    <property type="component" value="Unassembled WGS sequence"/>
</dbReference>
<evidence type="ECO:0000313" key="1">
    <source>
        <dbReference type="EMBL" id="GJC83236.1"/>
    </source>
</evidence>
<evidence type="ECO:0000313" key="2">
    <source>
        <dbReference type="Proteomes" id="UP001055172"/>
    </source>
</evidence>
<comment type="caution">
    <text evidence="1">The sequence shown here is derived from an EMBL/GenBank/DDBJ whole genome shotgun (WGS) entry which is preliminary data.</text>
</comment>
<protein>
    <submittedName>
        <fullName evidence="1">Uncharacterized protein</fullName>
    </submittedName>
</protein>
<organism evidence="1 2">
    <name type="scientific">Colletotrichum liriopes</name>
    <dbReference type="NCBI Taxonomy" id="708192"/>
    <lineage>
        <taxon>Eukaryota</taxon>
        <taxon>Fungi</taxon>
        <taxon>Dikarya</taxon>
        <taxon>Ascomycota</taxon>
        <taxon>Pezizomycotina</taxon>
        <taxon>Sordariomycetes</taxon>
        <taxon>Hypocreomycetidae</taxon>
        <taxon>Glomerellales</taxon>
        <taxon>Glomerellaceae</taxon>
        <taxon>Colletotrichum</taxon>
        <taxon>Colletotrichum spaethianum species complex</taxon>
    </lineage>
</organism>